<dbReference type="EMBL" id="OW659477">
    <property type="protein sequence ID" value="CAH2763398.1"/>
    <property type="molecule type" value="Genomic_DNA"/>
</dbReference>
<dbReference type="Gene3D" id="3.30.950.30">
    <property type="entry name" value="Schlafen, AAA domain"/>
    <property type="match status" value="1"/>
</dbReference>
<dbReference type="InterPro" id="IPR036388">
    <property type="entry name" value="WH-like_DNA-bd_sf"/>
</dbReference>
<name>A0AAU9VHW4_9FIRM</name>
<dbReference type="Proteomes" id="UP001154111">
    <property type="component" value="Chromosome"/>
</dbReference>
<feature type="domain" description="Schlafen AlbA-2" evidence="1">
    <location>
        <begin position="3"/>
        <end position="108"/>
    </location>
</feature>
<dbReference type="Proteomes" id="UP001154095">
    <property type="component" value="Chromosome"/>
</dbReference>
<evidence type="ECO:0000313" key="4">
    <source>
        <dbReference type="Proteomes" id="UP001154095"/>
    </source>
</evidence>
<evidence type="ECO:0000313" key="2">
    <source>
        <dbReference type="EMBL" id="CAH2763355.1"/>
    </source>
</evidence>
<dbReference type="InterPro" id="IPR007421">
    <property type="entry name" value="Schlafen_AlbA_2_dom"/>
</dbReference>
<gene>
    <name evidence="3" type="ORF">ERYAMS2_01705</name>
    <name evidence="2" type="ORF">ERYAMS_01410</name>
</gene>
<proteinExistence type="predicted"/>
<dbReference type="Gene3D" id="3.30.565.60">
    <property type="match status" value="1"/>
</dbReference>
<dbReference type="Pfam" id="PF13749">
    <property type="entry name" value="HATPase_c_4"/>
    <property type="match status" value="1"/>
</dbReference>
<dbReference type="InterPro" id="IPR038475">
    <property type="entry name" value="RecG_C_sf"/>
</dbReference>
<dbReference type="AlphaFoldDB" id="A0AAU9VHW4"/>
<protein>
    <submittedName>
        <fullName evidence="3">DNA binding domain-containing protein</fullName>
    </submittedName>
</protein>
<dbReference type="PANTHER" id="PTHR30595:SF6">
    <property type="entry name" value="SCHLAFEN ALBA-2 DOMAIN-CONTAINING PROTEIN"/>
    <property type="match status" value="1"/>
</dbReference>
<evidence type="ECO:0000259" key="1">
    <source>
        <dbReference type="Pfam" id="PF04326"/>
    </source>
</evidence>
<dbReference type="RefSeq" id="WP_254006782.1">
    <property type="nucleotide sequence ID" value="NZ_OW659477.1"/>
</dbReference>
<sequence length="419" mass="47564">MKESKKLEFKEIVNKTFLKTVAAFANYGGGKILFGVTDAGEAVGLVDPDKSCLDIENTINDSIKPKPDYLFSIDRKTNVITLTIKEGLFKPYFYKGKAYKRNGTSTIEVDQIELRRLALIGENLYFEELPAKKQDLTFHFLLHELGQQLSISKDSKEADILRTLGLINKNSIYNNAASLLADNNNFPGIDIVKFGSSINEIEYRTTISNISILKQLKEAEEVFSRYYKIEQIVGMKRETKFLIPLEAFRETVANAFVHRSWDISSHIRIAMYDDRIEIYSPGGLPVGLTKEEYISGYISMLRNPIIANVFFRLDIIEKFGTGILRIKKSYYNIQNQPFFDVSENSIVTILPTETKLDKFTFDEEKVFDRLANGFILSSSEISDLTGFGKDKVLNLLKGLIEKGHVEKIGSGRGTKYKAR</sequence>
<dbReference type="InterPro" id="IPR038461">
    <property type="entry name" value="Schlafen_AlbA_2_dom_sf"/>
</dbReference>
<accession>A0AAU9VHW4</accession>
<organism evidence="3 5">
    <name type="scientific">Erysipelothrix amsterdamensis</name>
    <dbReference type="NCBI Taxonomy" id="2929157"/>
    <lineage>
        <taxon>Bacteria</taxon>
        <taxon>Bacillati</taxon>
        <taxon>Bacillota</taxon>
        <taxon>Erysipelotrichia</taxon>
        <taxon>Erysipelotrichales</taxon>
        <taxon>Erysipelotrichaceae</taxon>
        <taxon>Erysipelothrix</taxon>
    </lineage>
</organism>
<evidence type="ECO:0000313" key="5">
    <source>
        <dbReference type="Proteomes" id="UP001154111"/>
    </source>
</evidence>
<reference evidence="3" key="1">
    <citation type="submission" date="2022-04" db="EMBL/GenBank/DDBJ databases">
        <authorList>
            <person name="Forde T."/>
        </authorList>
    </citation>
    <scope>NUCLEOTIDE SEQUENCE</scope>
    <source>
        <strain evidence="3">A18Y016a</strain>
        <strain evidence="2">A18Y020d</strain>
    </source>
</reference>
<dbReference type="Pfam" id="PF04326">
    <property type="entry name" value="SLFN_AlbA_2"/>
    <property type="match status" value="1"/>
</dbReference>
<dbReference type="EMBL" id="OW659496">
    <property type="protein sequence ID" value="CAH2763355.1"/>
    <property type="molecule type" value="Genomic_DNA"/>
</dbReference>
<dbReference type="Gene3D" id="1.10.10.10">
    <property type="entry name" value="Winged helix-like DNA-binding domain superfamily/Winged helix DNA-binding domain"/>
    <property type="match status" value="1"/>
</dbReference>
<keyword evidence="4" id="KW-1185">Reference proteome</keyword>
<evidence type="ECO:0000313" key="3">
    <source>
        <dbReference type="EMBL" id="CAH2763398.1"/>
    </source>
</evidence>
<dbReference type="PANTHER" id="PTHR30595">
    <property type="entry name" value="GLPR-RELATED TRANSCRIPTIONAL REPRESSOR"/>
    <property type="match status" value="1"/>
</dbReference>